<organism evidence="1">
    <name type="scientific">Fagus sylvatica</name>
    <name type="common">Beechnut</name>
    <dbReference type="NCBI Taxonomy" id="28930"/>
    <lineage>
        <taxon>Eukaryota</taxon>
        <taxon>Viridiplantae</taxon>
        <taxon>Streptophyta</taxon>
        <taxon>Embryophyta</taxon>
        <taxon>Tracheophyta</taxon>
        <taxon>Spermatophyta</taxon>
        <taxon>Magnoliopsida</taxon>
        <taxon>eudicotyledons</taxon>
        <taxon>Gunneridae</taxon>
        <taxon>Pentapetalae</taxon>
        <taxon>rosids</taxon>
        <taxon>fabids</taxon>
        <taxon>Fagales</taxon>
        <taxon>Fagaceae</taxon>
        <taxon>Fagus</taxon>
    </lineage>
</organism>
<name>A0A2N9GIB7_FAGSY</name>
<dbReference type="PANTHER" id="PTHR31126">
    <property type="entry name" value="TYROSINE-PROTEIN PHOSPHATASE"/>
    <property type="match status" value="1"/>
</dbReference>
<dbReference type="Gene3D" id="3.90.190.10">
    <property type="entry name" value="Protein tyrosine phosphatase superfamily"/>
    <property type="match status" value="1"/>
</dbReference>
<dbReference type="InterPro" id="IPR029021">
    <property type="entry name" value="Prot-tyrosine_phosphatase-like"/>
</dbReference>
<evidence type="ECO:0000313" key="1">
    <source>
        <dbReference type="EMBL" id="SPD02216.1"/>
    </source>
</evidence>
<dbReference type="GO" id="GO:0016791">
    <property type="term" value="F:phosphatase activity"/>
    <property type="evidence" value="ECO:0007669"/>
    <property type="project" value="TreeGrafter"/>
</dbReference>
<protein>
    <submittedName>
        <fullName evidence="1">Uncharacterized protein</fullName>
    </submittedName>
</protein>
<dbReference type="SUPFAM" id="SSF52799">
    <property type="entry name" value="(Phosphotyrosine protein) phosphatases II"/>
    <property type="match status" value="1"/>
</dbReference>
<dbReference type="PANTHER" id="PTHR31126:SF48">
    <property type="entry name" value="INOSITOL PHOSPHATASE SIW14"/>
    <property type="match status" value="1"/>
</dbReference>
<dbReference type="GO" id="GO:0005737">
    <property type="term" value="C:cytoplasm"/>
    <property type="evidence" value="ECO:0007669"/>
    <property type="project" value="TreeGrafter"/>
</dbReference>
<reference evidence="1" key="1">
    <citation type="submission" date="2018-02" db="EMBL/GenBank/DDBJ databases">
        <authorList>
            <person name="Cohen D.B."/>
            <person name="Kent A.D."/>
        </authorList>
    </citation>
    <scope>NUCLEOTIDE SEQUENCE</scope>
</reference>
<proteinExistence type="predicted"/>
<dbReference type="Pfam" id="PF03162">
    <property type="entry name" value="Y_phosphatase2"/>
    <property type="match status" value="1"/>
</dbReference>
<accession>A0A2N9GIB7</accession>
<sequence length="103" mass="11706">MPGRVNKQYIIDYEDQMCRAIKANHRDQAVVIDNDDDCNGGDGEDLYIPPLNFSMVDNGIFRSGFADSANFSFLQTLGLRSIINNSDKVLQFCFSTTFYKQSY</sequence>
<dbReference type="EMBL" id="OIVN01002276">
    <property type="protein sequence ID" value="SPD02216.1"/>
    <property type="molecule type" value="Genomic_DNA"/>
</dbReference>
<dbReference type="InterPro" id="IPR004861">
    <property type="entry name" value="Siw14-like"/>
</dbReference>
<gene>
    <name evidence="1" type="ORF">FSB_LOCUS30098</name>
</gene>
<dbReference type="AlphaFoldDB" id="A0A2N9GIB7"/>